<sequence>MPACINMNEIVAFSRVIIGMVWCLVPPSGHVVLRLLEFSLVARFGTSLAWFGRSLY</sequence>
<dbReference type="Proteomes" id="UP000325672">
    <property type="component" value="Unassembled WGS sequence"/>
</dbReference>
<reference evidence="2 3" key="1">
    <citation type="submission" date="2019-04" db="EMBL/GenBank/DDBJ databases">
        <title>Friends and foes A comparative genomics study of 23 Aspergillus species from section Flavi.</title>
        <authorList>
            <consortium name="DOE Joint Genome Institute"/>
            <person name="Kjaerbolling I."/>
            <person name="Vesth T."/>
            <person name="Frisvad J.C."/>
            <person name="Nybo J.L."/>
            <person name="Theobald S."/>
            <person name="Kildgaard S."/>
            <person name="Isbrandt T."/>
            <person name="Kuo A."/>
            <person name="Sato A."/>
            <person name="Lyhne E.K."/>
            <person name="Kogle M.E."/>
            <person name="Wiebenga A."/>
            <person name="Kun R.S."/>
            <person name="Lubbers R.J."/>
            <person name="Makela M.R."/>
            <person name="Barry K."/>
            <person name="Chovatia M."/>
            <person name="Clum A."/>
            <person name="Daum C."/>
            <person name="Haridas S."/>
            <person name="He G."/>
            <person name="LaButti K."/>
            <person name="Lipzen A."/>
            <person name="Mondo S."/>
            <person name="Riley R."/>
            <person name="Salamov A."/>
            <person name="Simmons B.A."/>
            <person name="Magnuson J.K."/>
            <person name="Henrissat B."/>
            <person name="Mortensen U.H."/>
            <person name="Larsen T.O."/>
            <person name="Devries R.P."/>
            <person name="Grigoriev I.V."/>
            <person name="Machida M."/>
            <person name="Baker S.E."/>
            <person name="Andersen M.R."/>
        </authorList>
    </citation>
    <scope>NUCLEOTIDE SEQUENCE [LARGE SCALE GENOMIC DNA]</scope>
    <source>
        <strain evidence="2 3">CBS 117625</strain>
    </source>
</reference>
<keyword evidence="1" id="KW-0472">Membrane</keyword>
<gene>
    <name evidence="2" type="ORF">BDV38DRAFT_243491</name>
</gene>
<organism evidence="2 3">
    <name type="scientific">Aspergillus pseudotamarii</name>
    <dbReference type="NCBI Taxonomy" id="132259"/>
    <lineage>
        <taxon>Eukaryota</taxon>
        <taxon>Fungi</taxon>
        <taxon>Dikarya</taxon>
        <taxon>Ascomycota</taxon>
        <taxon>Pezizomycotina</taxon>
        <taxon>Eurotiomycetes</taxon>
        <taxon>Eurotiomycetidae</taxon>
        <taxon>Eurotiales</taxon>
        <taxon>Aspergillaceae</taxon>
        <taxon>Aspergillus</taxon>
        <taxon>Aspergillus subgen. Circumdati</taxon>
    </lineage>
</organism>
<evidence type="ECO:0000256" key="1">
    <source>
        <dbReference type="SAM" id="Phobius"/>
    </source>
</evidence>
<keyword evidence="3" id="KW-1185">Reference proteome</keyword>
<evidence type="ECO:0000313" key="2">
    <source>
        <dbReference type="EMBL" id="KAE8139040.1"/>
    </source>
</evidence>
<dbReference type="EMBL" id="ML743568">
    <property type="protein sequence ID" value="KAE8139040.1"/>
    <property type="molecule type" value="Genomic_DNA"/>
</dbReference>
<feature type="transmembrane region" description="Helical" evidence="1">
    <location>
        <begin position="12"/>
        <end position="33"/>
    </location>
</feature>
<proteinExistence type="predicted"/>
<dbReference type="AlphaFoldDB" id="A0A5N6SZ71"/>
<dbReference type="OrthoDB" id="10462682at2759"/>
<keyword evidence="1" id="KW-0812">Transmembrane</keyword>
<name>A0A5N6SZ71_ASPPS</name>
<protein>
    <submittedName>
        <fullName evidence="2">Uncharacterized protein</fullName>
    </submittedName>
</protein>
<accession>A0A5N6SZ71</accession>
<keyword evidence="1" id="KW-1133">Transmembrane helix</keyword>
<dbReference type="GeneID" id="43638436"/>
<dbReference type="RefSeq" id="XP_031915103.1">
    <property type="nucleotide sequence ID" value="XM_032054226.1"/>
</dbReference>
<evidence type="ECO:0000313" key="3">
    <source>
        <dbReference type="Proteomes" id="UP000325672"/>
    </source>
</evidence>